<organism evidence="1 2">
    <name type="scientific">Ambispora gerdemannii</name>
    <dbReference type="NCBI Taxonomy" id="144530"/>
    <lineage>
        <taxon>Eukaryota</taxon>
        <taxon>Fungi</taxon>
        <taxon>Fungi incertae sedis</taxon>
        <taxon>Mucoromycota</taxon>
        <taxon>Glomeromycotina</taxon>
        <taxon>Glomeromycetes</taxon>
        <taxon>Archaeosporales</taxon>
        <taxon>Ambisporaceae</taxon>
        <taxon>Ambispora</taxon>
    </lineage>
</organism>
<dbReference type="OrthoDB" id="2320779at2759"/>
<dbReference type="EMBL" id="CAJVPL010001023">
    <property type="protein sequence ID" value="CAG8547587.1"/>
    <property type="molecule type" value="Genomic_DNA"/>
</dbReference>
<sequence>MSTATEENSSELQAVIEKFFKNNVTWSLLKFLQYRKGVDDFTYDKTKEHRLYKRALTVLANDQARTYLLRLRWVQGLEYVPVPRQLRDILTTPELRVISITQLDGYVPTGCQATSRVMDDKSSENVFNFWTRIEEKCYEDKINIARTDGVLHIFKATNQSQQLVTNIQHQDLLGLYQSRDEQVIDMCFLYFTAQTFMIYSVYHLSPIRHSSKEDNPFIEAEDIIIDDVPCEFLSKMETRQMIYTWERLMCLYFFGIIGINSYSNTMIDHFGLPLLDEIHQKFTPEQQILDSNSEATFRKAVKMAMNGSRDVENSQASNL</sequence>
<dbReference type="AlphaFoldDB" id="A0A9N9AWI1"/>
<dbReference type="Proteomes" id="UP000789831">
    <property type="component" value="Unassembled WGS sequence"/>
</dbReference>
<protein>
    <submittedName>
        <fullName evidence="1">9453_t:CDS:1</fullName>
    </submittedName>
</protein>
<keyword evidence="2" id="KW-1185">Reference proteome</keyword>
<accession>A0A9N9AWI1</accession>
<reference evidence="1" key="1">
    <citation type="submission" date="2021-06" db="EMBL/GenBank/DDBJ databases">
        <authorList>
            <person name="Kallberg Y."/>
            <person name="Tangrot J."/>
            <person name="Rosling A."/>
        </authorList>
    </citation>
    <scope>NUCLEOTIDE SEQUENCE</scope>
    <source>
        <strain evidence="1">MT106</strain>
    </source>
</reference>
<evidence type="ECO:0000313" key="2">
    <source>
        <dbReference type="Proteomes" id="UP000789831"/>
    </source>
</evidence>
<comment type="caution">
    <text evidence="1">The sequence shown here is derived from an EMBL/GenBank/DDBJ whole genome shotgun (WGS) entry which is preliminary data.</text>
</comment>
<proteinExistence type="predicted"/>
<gene>
    <name evidence="1" type="ORF">AGERDE_LOCUS6498</name>
</gene>
<evidence type="ECO:0000313" key="1">
    <source>
        <dbReference type="EMBL" id="CAG8547587.1"/>
    </source>
</evidence>
<name>A0A9N9AWI1_9GLOM</name>